<dbReference type="Proteomes" id="UP000829364">
    <property type="component" value="Chromosome 12"/>
</dbReference>
<dbReference type="InterPro" id="IPR033121">
    <property type="entry name" value="PEPTIDASE_A1"/>
</dbReference>
<dbReference type="GO" id="GO:0006508">
    <property type="term" value="P:proteolysis"/>
    <property type="evidence" value="ECO:0007669"/>
    <property type="project" value="InterPro"/>
</dbReference>
<dbReference type="AlphaFoldDB" id="A0A9Q8QTR0"/>
<sequence length="462" mass="49365">MHVHMHSSILIAVVTLSLQALALPADSPTGLHVGQQPAGIVHLPLKANPLDLTGRFKRGFRFSTSTVNDLLYTVDVRVGTPGTSVKLAFSLTSPVTWVNPNCSGVERLQLRKLCRTSGRFYPEMSRTFDGTDRPGRDEMAMAADSMTLGSSVVQRQPIGLGGSNATQVALGTLGVAPEPHSSPDGDSVSIVENLQRQGVTGRSAVSLDIRGADTSDGGSVLFGGVDTHKFSGPLVGRKMTFDPFAQAGTADTKSSREALRDRASALQPPRFTISFDQVGVTARNGSHYPLSVTNAKSLSAGLDSSNTISYLPAPAVETIAETFFPSAQRQQSMTRDGSLYYTVDCDATTESTGSLDFTLGDITIRLPFKDLVGSEVNYRKCILGVAAPPPAAFGNQAILGANFLKQVYAVFDWQDHKVYLAQRSQDCGRSSSITTLDQSTSIGTLFGECGGERQELRRRLVV</sequence>
<dbReference type="InterPro" id="IPR021109">
    <property type="entry name" value="Peptidase_aspartic_dom_sf"/>
</dbReference>
<dbReference type="Pfam" id="PF00026">
    <property type="entry name" value="Asp"/>
    <property type="match status" value="1"/>
</dbReference>
<feature type="signal peptide" evidence="2">
    <location>
        <begin position="1"/>
        <end position="24"/>
    </location>
</feature>
<name>A0A9Q8QTR0_9HYPO</name>
<feature type="chain" id="PRO_5040190493" description="Peptidase A1 domain-containing protein" evidence="2">
    <location>
        <begin position="25"/>
        <end position="462"/>
    </location>
</feature>
<gene>
    <name evidence="4" type="ORF">JDV02_010406</name>
</gene>
<reference evidence="4" key="1">
    <citation type="submission" date="2021-11" db="EMBL/GenBank/DDBJ databases">
        <title>Purpureocillium_takamizusanense_genome.</title>
        <authorList>
            <person name="Nguyen N.-H."/>
        </authorList>
    </citation>
    <scope>NUCLEOTIDE SEQUENCE</scope>
    <source>
        <strain evidence="4">PT3</strain>
    </source>
</reference>
<keyword evidence="5" id="KW-1185">Reference proteome</keyword>
<comment type="similarity">
    <text evidence="1">Belongs to the peptidase A1 family.</text>
</comment>
<dbReference type="GO" id="GO:0004190">
    <property type="term" value="F:aspartic-type endopeptidase activity"/>
    <property type="evidence" value="ECO:0007669"/>
    <property type="project" value="InterPro"/>
</dbReference>
<feature type="domain" description="Peptidase A1" evidence="3">
    <location>
        <begin position="72"/>
        <end position="421"/>
    </location>
</feature>
<evidence type="ECO:0000259" key="3">
    <source>
        <dbReference type="PROSITE" id="PS51767"/>
    </source>
</evidence>
<dbReference type="KEGG" id="ptkz:JDV02_010406"/>
<dbReference type="GeneID" id="72072350"/>
<keyword evidence="2" id="KW-0732">Signal</keyword>
<dbReference type="OrthoDB" id="771136at2759"/>
<dbReference type="SUPFAM" id="SSF50630">
    <property type="entry name" value="Acid proteases"/>
    <property type="match status" value="1"/>
</dbReference>
<evidence type="ECO:0000256" key="1">
    <source>
        <dbReference type="ARBA" id="ARBA00007447"/>
    </source>
</evidence>
<organism evidence="4 5">
    <name type="scientific">Purpureocillium takamizusanense</name>
    <dbReference type="NCBI Taxonomy" id="2060973"/>
    <lineage>
        <taxon>Eukaryota</taxon>
        <taxon>Fungi</taxon>
        <taxon>Dikarya</taxon>
        <taxon>Ascomycota</taxon>
        <taxon>Pezizomycotina</taxon>
        <taxon>Sordariomycetes</taxon>
        <taxon>Hypocreomycetidae</taxon>
        <taxon>Hypocreales</taxon>
        <taxon>Ophiocordycipitaceae</taxon>
        <taxon>Purpureocillium</taxon>
    </lineage>
</organism>
<accession>A0A9Q8QTR0</accession>
<dbReference type="Gene3D" id="2.40.70.10">
    <property type="entry name" value="Acid Proteases"/>
    <property type="match status" value="2"/>
</dbReference>
<evidence type="ECO:0000256" key="2">
    <source>
        <dbReference type="SAM" id="SignalP"/>
    </source>
</evidence>
<evidence type="ECO:0000313" key="4">
    <source>
        <dbReference type="EMBL" id="UNI24676.1"/>
    </source>
</evidence>
<proteinExistence type="inferred from homology"/>
<dbReference type="PANTHER" id="PTHR47966">
    <property type="entry name" value="BETA-SITE APP-CLEAVING ENZYME, ISOFORM A-RELATED"/>
    <property type="match status" value="1"/>
</dbReference>
<dbReference type="RefSeq" id="XP_047848157.1">
    <property type="nucleotide sequence ID" value="XM_047992144.1"/>
</dbReference>
<protein>
    <recommendedName>
        <fullName evidence="3">Peptidase A1 domain-containing protein</fullName>
    </recommendedName>
</protein>
<evidence type="ECO:0000313" key="5">
    <source>
        <dbReference type="Proteomes" id="UP000829364"/>
    </source>
</evidence>
<dbReference type="PRINTS" id="PR00792">
    <property type="entry name" value="PEPSIN"/>
</dbReference>
<dbReference type="PROSITE" id="PS51767">
    <property type="entry name" value="PEPTIDASE_A1"/>
    <property type="match status" value="1"/>
</dbReference>
<dbReference type="PANTHER" id="PTHR47966:SF65">
    <property type="entry name" value="ASPARTIC-TYPE ENDOPEPTIDASE"/>
    <property type="match status" value="1"/>
</dbReference>
<dbReference type="EMBL" id="CP086365">
    <property type="protein sequence ID" value="UNI24676.1"/>
    <property type="molecule type" value="Genomic_DNA"/>
</dbReference>
<dbReference type="InterPro" id="IPR001461">
    <property type="entry name" value="Aspartic_peptidase_A1"/>
</dbReference>